<dbReference type="SUPFAM" id="SSF52540">
    <property type="entry name" value="P-loop containing nucleoside triphosphate hydrolases"/>
    <property type="match status" value="1"/>
</dbReference>
<dbReference type="Gene3D" id="3.40.50.300">
    <property type="entry name" value="P-loop containing nucleotide triphosphate hydrolases"/>
    <property type="match status" value="1"/>
</dbReference>
<dbReference type="NCBIfam" id="NF004861">
    <property type="entry name" value="PRK06217.1"/>
    <property type="match status" value="1"/>
</dbReference>
<dbReference type="EMBL" id="RQJP01000004">
    <property type="protein sequence ID" value="RRB12603.1"/>
    <property type="molecule type" value="Genomic_DNA"/>
</dbReference>
<dbReference type="GO" id="GO:0016301">
    <property type="term" value="F:kinase activity"/>
    <property type="evidence" value="ECO:0007669"/>
    <property type="project" value="UniProtKB-KW"/>
</dbReference>
<dbReference type="PANTHER" id="PTHR37816:SF2">
    <property type="entry name" value="DNA TOPOLOGY MODULATION PROTEIN FLAR-RELATED PROTEIN"/>
    <property type="match status" value="1"/>
</dbReference>
<keyword evidence="1" id="KW-0418">Kinase</keyword>
<dbReference type="InterPro" id="IPR027417">
    <property type="entry name" value="P-loop_NTPase"/>
</dbReference>
<dbReference type="PANTHER" id="PTHR37816">
    <property type="entry name" value="YALI0E33011P"/>
    <property type="match status" value="1"/>
</dbReference>
<proteinExistence type="predicted"/>
<dbReference type="OrthoDB" id="9813917at2"/>
<comment type="caution">
    <text evidence="1">The sequence shown here is derived from an EMBL/GenBank/DDBJ whole genome shotgun (WGS) entry which is preliminary data.</text>
</comment>
<evidence type="ECO:0000313" key="1">
    <source>
        <dbReference type="EMBL" id="RRB12603.1"/>
    </source>
</evidence>
<protein>
    <submittedName>
        <fullName evidence="1">Adenylate kinase</fullName>
    </submittedName>
</protein>
<keyword evidence="2" id="KW-1185">Reference proteome</keyword>
<accession>A0A3P1CGW4</accession>
<dbReference type="Proteomes" id="UP000274271">
    <property type="component" value="Unassembled WGS sequence"/>
</dbReference>
<evidence type="ECO:0000313" key="2">
    <source>
        <dbReference type="Proteomes" id="UP000274271"/>
    </source>
</evidence>
<dbReference type="RefSeq" id="WP_124908554.1">
    <property type="nucleotide sequence ID" value="NZ_RQJP01000004.1"/>
</dbReference>
<dbReference type="InterPro" id="IPR052922">
    <property type="entry name" value="Cytidylate_Kinase-2"/>
</dbReference>
<sequence>MKIHIMGASGSGTTTLGHHVAEKLNVPYWDSDDFFWVKTEPPYQIRRNSDERNTLCKAALDSHTDSILGGSVGHWGDGWENRFDLVVFLWVPPAIRIERLRKREFERFGDVIFTDPDRRKSYEEFIDWAAGYDSDTARGRTLSFHRQWLQNVSCPVLKIEGDTTIAERMALILDVIKA</sequence>
<keyword evidence="1" id="KW-0808">Transferase</keyword>
<dbReference type="AlphaFoldDB" id="A0A3P1CGW4"/>
<organism evidence="1 2">
    <name type="scientific">Larkinella knui</name>
    <dbReference type="NCBI Taxonomy" id="2025310"/>
    <lineage>
        <taxon>Bacteria</taxon>
        <taxon>Pseudomonadati</taxon>
        <taxon>Bacteroidota</taxon>
        <taxon>Cytophagia</taxon>
        <taxon>Cytophagales</taxon>
        <taxon>Spirosomataceae</taxon>
        <taxon>Larkinella</taxon>
    </lineage>
</organism>
<reference evidence="1 2" key="1">
    <citation type="submission" date="2018-11" db="EMBL/GenBank/DDBJ databases">
        <authorList>
            <person name="Zhou Z."/>
            <person name="Wang G."/>
        </authorList>
    </citation>
    <scope>NUCLEOTIDE SEQUENCE [LARGE SCALE GENOMIC DNA]</scope>
    <source>
        <strain evidence="1 2">KCTC42998</strain>
    </source>
</reference>
<name>A0A3P1CGW4_9BACT</name>
<gene>
    <name evidence="1" type="ORF">EHT87_20645</name>
</gene>